<keyword evidence="2" id="KW-1185">Reference proteome</keyword>
<gene>
    <name evidence="1" type="ORF">CEP51_000580</name>
</gene>
<dbReference type="AlphaFoldDB" id="A0A428SLR6"/>
<dbReference type="EMBL" id="NKCL01000006">
    <property type="protein sequence ID" value="RSL90732.1"/>
    <property type="molecule type" value="Genomic_DNA"/>
</dbReference>
<protein>
    <submittedName>
        <fullName evidence="1">Uncharacterized protein</fullName>
    </submittedName>
</protein>
<name>A0A428SLR6_9HYPO</name>
<organism evidence="1 2">
    <name type="scientific">Fusarium floridanum</name>
    <dbReference type="NCBI Taxonomy" id="1325733"/>
    <lineage>
        <taxon>Eukaryota</taxon>
        <taxon>Fungi</taxon>
        <taxon>Dikarya</taxon>
        <taxon>Ascomycota</taxon>
        <taxon>Pezizomycotina</taxon>
        <taxon>Sordariomycetes</taxon>
        <taxon>Hypocreomycetidae</taxon>
        <taxon>Hypocreales</taxon>
        <taxon>Nectriaceae</taxon>
        <taxon>Fusarium</taxon>
        <taxon>Fusarium solani species complex</taxon>
    </lineage>
</organism>
<dbReference type="Proteomes" id="UP000287972">
    <property type="component" value="Unassembled WGS sequence"/>
</dbReference>
<reference evidence="1 2" key="1">
    <citation type="submission" date="2017-06" db="EMBL/GenBank/DDBJ databases">
        <title>Comparative genomic analysis of Ambrosia Fusariam Clade fungi.</title>
        <authorList>
            <person name="Stajich J.E."/>
            <person name="Carrillo J."/>
            <person name="Kijimoto T."/>
            <person name="Eskalen A."/>
            <person name="O'Donnell K."/>
            <person name="Kasson M."/>
        </authorList>
    </citation>
    <scope>NUCLEOTIDE SEQUENCE [LARGE SCALE GENOMIC DNA]</scope>
    <source>
        <strain evidence="1 2">NRRL62606</strain>
    </source>
</reference>
<proteinExistence type="predicted"/>
<evidence type="ECO:0000313" key="2">
    <source>
        <dbReference type="Proteomes" id="UP000287972"/>
    </source>
</evidence>
<accession>A0A428SLR6</accession>
<comment type="caution">
    <text evidence="1">The sequence shown here is derived from an EMBL/GenBank/DDBJ whole genome shotgun (WGS) entry which is preliminary data.</text>
</comment>
<sequence length="192" mass="21462">MSVSLLQMYLNSVQPKFQRYQRLVTLDASISFPIRLVSVFGEDLDKLVVFARVLQHAVYSEERLERFIADHEMCPPMPGTVTVQGLARPECRSFHPPVPKRLHYLELTEYCSPCPGDAFVSAITDYLGTFGIGYLALQFRKDCRRDATDTRCPGLNEQERLICGIATIGELYAGLKVSSVKILVTVGISSNA</sequence>
<evidence type="ECO:0000313" key="1">
    <source>
        <dbReference type="EMBL" id="RSL90732.1"/>
    </source>
</evidence>